<dbReference type="AlphaFoldDB" id="A0AAD8XQ97"/>
<comment type="caution">
    <text evidence="1">The sequence shown here is derived from an EMBL/GenBank/DDBJ whole genome shotgun (WGS) entry which is preliminary data.</text>
</comment>
<dbReference type="EMBL" id="JAHMHS010000001">
    <property type="protein sequence ID" value="KAK1731720.1"/>
    <property type="molecule type" value="Genomic_DNA"/>
</dbReference>
<sequence length="108" mass="12264">MAHTSRHALSFLVQFTLPSPRLPRLCFSFLFLVPSVDPEPPIRYTASALELVPSLTDTHSLTRPPVAHRSRFCHCQLPRKESTYSIRTYVLLQGPLQFVGLLDSHLTH</sequence>
<gene>
    <name evidence="1" type="ORF">BDZ83DRAFT_1885</name>
</gene>
<protein>
    <submittedName>
        <fullName evidence="1">Uncharacterized protein</fullName>
    </submittedName>
</protein>
<dbReference type="Proteomes" id="UP001244207">
    <property type="component" value="Unassembled WGS sequence"/>
</dbReference>
<dbReference type="RefSeq" id="XP_060371775.1">
    <property type="nucleotide sequence ID" value="XM_060501574.1"/>
</dbReference>
<name>A0AAD8XQ97_GLOAC</name>
<accession>A0AAD8XQ97</accession>
<proteinExistence type="predicted"/>
<evidence type="ECO:0000313" key="2">
    <source>
        <dbReference type="Proteomes" id="UP001244207"/>
    </source>
</evidence>
<evidence type="ECO:0000313" key="1">
    <source>
        <dbReference type="EMBL" id="KAK1731720.1"/>
    </source>
</evidence>
<organism evidence="1 2">
    <name type="scientific">Glomerella acutata</name>
    <name type="common">Colletotrichum acutatum</name>
    <dbReference type="NCBI Taxonomy" id="27357"/>
    <lineage>
        <taxon>Eukaryota</taxon>
        <taxon>Fungi</taxon>
        <taxon>Dikarya</taxon>
        <taxon>Ascomycota</taxon>
        <taxon>Pezizomycotina</taxon>
        <taxon>Sordariomycetes</taxon>
        <taxon>Hypocreomycetidae</taxon>
        <taxon>Glomerellales</taxon>
        <taxon>Glomerellaceae</taxon>
        <taxon>Colletotrichum</taxon>
        <taxon>Colletotrichum acutatum species complex</taxon>
    </lineage>
</organism>
<keyword evidence="2" id="KW-1185">Reference proteome</keyword>
<dbReference type="GeneID" id="85385473"/>
<reference evidence="1" key="1">
    <citation type="submission" date="2021-12" db="EMBL/GenBank/DDBJ databases">
        <title>Comparative genomics, transcriptomics and evolutionary studies reveal genomic signatures of adaptation to plant cell wall in hemibiotrophic fungi.</title>
        <authorList>
            <consortium name="DOE Joint Genome Institute"/>
            <person name="Baroncelli R."/>
            <person name="Diaz J.F."/>
            <person name="Benocci T."/>
            <person name="Peng M."/>
            <person name="Battaglia E."/>
            <person name="Haridas S."/>
            <person name="Andreopoulos W."/>
            <person name="Labutti K."/>
            <person name="Pangilinan J."/>
            <person name="Floch G.L."/>
            <person name="Makela M.R."/>
            <person name="Henrissat B."/>
            <person name="Grigoriev I.V."/>
            <person name="Crouch J.A."/>
            <person name="De Vries R.P."/>
            <person name="Sukno S.A."/>
            <person name="Thon M.R."/>
        </authorList>
    </citation>
    <scope>NUCLEOTIDE SEQUENCE</scope>
    <source>
        <strain evidence="1">CBS 112980</strain>
    </source>
</reference>